<gene>
    <name evidence="2" type="ORF">JOB18_010420</name>
</gene>
<proteinExistence type="predicted"/>
<feature type="compositionally biased region" description="Basic and acidic residues" evidence="1">
    <location>
        <begin position="145"/>
        <end position="156"/>
    </location>
</feature>
<evidence type="ECO:0000256" key="1">
    <source>
        <dbReference type="SAM" id="MobiDB-lite"/>
    </source>
</evidence>
<dbReference type="EMBL" id="JAGKHQ010000018">
    <property type="protein sequence ID" value="KAG7485446.1"/>
    <property type="molecule type" value="Genomic_DNA"/>
</dbReference>
<reference evidence="2 3" key="1">
    <citation type="journal article" date="2021" name="Sci. Rep.">
        <title>Chromosome anchoring in Senegalese sole (Solea senegalensis) reveals sex-associated markers and genome rearrangements in flatfish.</title>
        <authorList>
            <person name="Guerrero-Cozar I."/>
            <person name="Gomez-Garrido J."/>
            <person name="Berbel C."/>
            <person name="Martinez-Blanch J.F."/>
            <person name="Alioto T."/>
            <person name="Claros M.G."/>
            <person name="Gagnaire P.A."/>
            <person name="Manchado M."/>
        </authorList>
    </citation>
    <scope>NUCLEOTIDE SEQUENCE [LARGE SCALE GENOMIC DNA]</scope>
    <source>
        <strain evidence="2">Sse05_10M</strain>
    </source>
</reference>
<evidence type="ECO:0000313" key="3">
    <source>
        <dbReference type="Proteomes" id="UP000693946"/>
    </source>
</evidence>
<accession>A0AAV6Q8S5</accession>
<feature type="compositionally biased region" description="Basic and acidic residues" evidence="1">
    <location>
        <begin position="114"/>
        <end position="124"/>
    </location>
</feature>
<feature type="compositionally biased region" description="Polar residues" evidence="1">
    <location>
        <begin position="135"/>
        <end position="144"/>
    </location>
</feature>
<name>A0AAV6Q8S5_SOLSE</name>
<dbReference type="AlphaFoldDB" id="A0AAV6Q8S5"/>
<feature type="compositionally biased region" description="Basic and acidic residues" evidence="1">
    <location>
        <begin position="170"/>
        <end position="179"/>
    </location>
</feature>
<evidence type="ECO:0000313" key="2">
    <source>
        <dbReference type="EMBL" id="KAG7485446.1"/>
    </source>
</evidence>
<feature type="region of interest" description="Disordered" evidence="1">
    <location>
        <begin position="98"/>
        <end position="192"/>
    </location>
</feature>
<keyword evidence="3" id="KW-1185">Reference proteome</keyword>
<feature type="compositionally biased region" description="Acidic residues" evidence="1">
    <location>
        <begin position="104"/>
        <end position="113"/>
    </location>
</feature>
<protein>
    <submittedName>
        <fullName evidence="2">Uncharacterized protein</fullName>
    </submittedName>
</protein>
<sequence>MSDPEFGFTDQLIVTDVVLRRRRQTAAGHMTVKKMRGVLGGREYEVFVRRKLNKHRHFTAGGATSRLKEEDVIGQAVSQGDATEKLAHQVAAQVTAADRRFEEASGDADEEEKDEAHESSKGHVSEPAVECVTSPEFTSPQTTFDMEHKDDWEPRVRPLTRQTQISRPQKQREKNEAQRRRPAVQTDMYHSRPSACVSVETVHTQSVGPTNNSCVHLFPGETGCSLNSVM</sequence>
<organism evidence="2 3">
    <name type="scientific">Solea senegalensis</name>
    <name type="common">Senegalese sole</name>
    <dbReference type="NCBI Taxonomy" id="28829"/>
    <lineage>
        <taxon>Eukaryota</taxon>
        <taxon>Metazoa</taxon>
        <taxon>Chordata</taxon>
        <taxon>Craniata</taxon>
        <taxon>Vertebrata</taxon>
        <taxon>Euteleostomi</taxon>
        <taxon>Actinopterygii</taxon>
        <taxon>Neopterygii</taxon>
        <taxon>Teleostei</taxon>
        <taxon>Neoteleostei</taxon>
        <taxon>Acanthomorphata</taxon>
        <taxon>Carangaria</taxon>
        <taxon>Pleuronectiformes</taxon>
        <taxon>Pleuronectoidei</taxon>
        <taxon>Soleidae</taxon>
        <taxon>Solea</taxon>
    </lineage>
</organism>
<dbReference type="Proteomes" id="UP000693946">
    <property type="component" value="Linkage Group LG6"/>
</dbReference>
<comment type="caution">
    <text evidence="2">The sequence shown here is derived from an EMBL/GenBank/DDBJ whole genome shotgun (WGS) entry which is preliminary data.</text>
</comment>